<dbReference type="AlphaFoldDB" id="G7CM91"/>
<reference evidence="2 3" key="1">
    <citation type="submission" date="2011-11" db="EMBL/GenBank/DDBJ databases">
        <authorList>
            <consortium name="Tuberculosis Structural Genomics Consortium"/>
            <person name="Ioerger T.R."/>
        </authorList>
    </citation>
    <scope>NUCLEOTIDE SEQUENCE [LARGE SCALE GENOMIC DNA]</scope>
    <source>
        <strain evidence="3">ATCC 19527 / DSM 44167 / CIP 105390 / JCM 6362 / NCTC 10409 / 316</strain>
    </source>
</reference>
<accession>G7CM91</accession>
<organism evidence="2 3">
    <name type="scientific">Mycolicibacterium thermoresistibile (strain ATCC 19527 / DSM 44167 / CIP 105390 / JCM 6362 / NCTC 10409 / 316)</name>
    <name type="common">Mycobacterium thermoresistibile</name>
    <dbReference type="NCBI Taxonomy" id="1078020"/>
    <lineage>
        <taxon>Bacteria</taxon>
        <taxon>Bacillati</taxon>
        <taxon>Actinomycetota</taxon>
        <taxon>Actinomycetes</taxon>
        <taxon>Mycobacteriales</taxon>
        <taxon>Mycobacteriaceae</taxon>
        <taxon>Mycolicibacterium</taxon>
    </lineage>
</organism>
<sequence>MLAVNGRVPERLESLGRFPPFDDVDTAREVRRSLSGIDGDVSRNDDHAGTDPVRARNSSPNSRRCTG</sequence>
<protein>
    <submittedName>
        <fullName evidence="2">Uncharacterized protein</fullName>
    </submittedName>
</protein>
<feature type="region of interest" description="Disordered" evidence="1">
    <location>
        <begin position="1"/>
        <end position="67"/>
    </location>
</feature>
<comment type="caution">
    <text evidence="2">The sequence shown here is derived from an EMBL/GenBank/DDBJ whole genome shotgun (WGS) entry which is preliminary data.</text>
</comment>
<dbReference type="Proteomes" id="UP000004915">
    <property type="component" value="Unassembled WGS sequence"/>
</dbReference>
<name>G7CM91_MYCT3</name>
<gene>
    <name evidence="2" type="ORF">KEK_20688</name>
</gene>
<evidence type="ECO:0000256" key="1">
    <source>
        <dbReference type="SAM" id="MobiDB-lite"/>
    </source>
</evidence>
<feature type="compositionally biased region" description="Basic and acidic residues" evidence="1">
    <location>
        <begin position="40"/>
        <end position="49"/>
    </location>
</feature>
<proteinExistence type="predicted"/>
<evidence type="ECO:0000313" key="3">
    <source>
        <dbReference type="Proteomes" id="UP000004915"/>
    </source>
</evidence>
<evidence type="ECO:0000313" key="2">
    <source>
        <dbReference type="EMBL" id="EHI11044.1"/>
    </source>
</evidence>
<feature type="compositionally biased region" description="Polar residues" evidence="1">
    <location>
        <begin position="56"/>
        <end position="67"/>
    </location>
</feature>
<dbReference type="EMBL" id="AGVE01000050">
    <property type="protein sequence ID" value="EHI11044.1"/>
    <property type="molecule type" value="Genomic_DNA"/>
</dbReference>
<keyword evidence="3" id="KW-1185">Reference proteome</keyword>